<evidence type="ECO:0000256" key="8">
    <source>
        <dbReference type="ARBA" id="ARBA00023289"/>
    </source>
</evidence>
<dbReference type="SMART" id="SM01224">
    <property type="entry name" value="G_gamma"/>
    <property type="match status" value="1"/>
</dbReference>
<dbReference type="EnsemblMetazoa" id="G5002.6">
    <property type="protein sequence ID" value="G5002.6:cds"/>
    <property type="gene ID" value="G5002"/>
</dbReference>
<dbReference type="InterPro" id="IPR001770">
    <property type="entry name" value="G-protein_gamma"/>
</dbReference>
<dbReference type="EnsemblMetazoa" id="G5002.7">
    <property type="protein sequence ID" value="G5002.7:cds"/>
    <property type="gene ID" value="G5002"/>
</dbReference>
<protein>
    <recommendedName>
        <fullName evidence="9">Guanine nucleotide-binding protein subunit gamma</fullName>
    </recommendedName>
</protein>
<sequence>MPINQVQNLQKQLAQLKEEAKVNRIPVSEAVKDLLSYISQNIHEDSLVNGINQSNNPFIPKSPCSIM</sequence>
<keyword evidence="12" id="KW-1185">Reference proteome</keyword>
<keyword evidence="3 9" id="KW-1003">Cell membrane</keyword>
<comment type="subunit">
    <text evidence="9">G proteins are composed of 3 units; alpha, beta and gamma.</text>
</comment>
<dbReference type="SUPFAM" id="SSF48670">
    <property type="entry name" value="Transducin (heterotrimeric G protein), gamma chain"/>
    <property type="match status" value="1"/>
</dbReference>
<keyword evidence="7 9" id="KW-0449">Lipoprotein</keyword>
<dbReference type="AlphaFoldDB" id="A0A8W8NAD7"/>
<evidence type="ECO:0000256" key="7">
    <source>
        <dbReference type="ARBA" id="ARBA00023288"/>
    </source>
</evidence>
<evidence type="ECO:0000256" key="5">
    <source>
        <dbReference type="ARBA" id="ARBA00023136"/>
    </source>
</evidence>
<dbReference type="InterPro" id="IPR036284">
    <property type="entry name" value="GGL_sf"/>
</dbReference>
<reference evidence="11" key="1">
    <citation type="submission" date="2022-08" db="UniProtKB">
        <authorList>
            <consortium name="EnsemblMetazoa"/>
        </authorList>
    </citation>
    <scope>IDENTIFICATION</scope>
    <source>
        <strain evidence="11">05x7-T-G4-1.051#20</strain>
    </source>
</reference>
<name>A0A8W8NAD7_MAGGI</name>
<evidence type="ECO:0000256" key="1">
    <source>
        <dbReference type="ARBA" id="ARBA00004342"/>
    </source>
</evidence>
<dbReference type="EnsemblMetazoa" id="G5002.8">
    <property type="protein sequence ID" value="G5002.8:cds"/>
    <property type="gene ID" value="G5002"/>
</dbReference>
<dbReference type="PANTHER" id="PTHR13809">
    <property type="entry name" value="GUANINE NUCLEOTIDE-BINDING PROTEIN GAMMA SUBUNIT"/>
    <property type="match status" value="1"/>
</dbReference>
<dbReference type="SMART" id="SM00224">
    <property type="entry name" value="GGL"/>
    <property type="match status" value="1"/>
</dbReference>
<dbReference type="GO" id="GO:0005834">
    <property type="term" value="C:heterotrimeric G-protein complex"/>
    <property type="evidence" value="ECO:0007669"/>
    <property type="project" value="InterPro"/>
</dbReference>
<dbReference type="PRINTS" id="PR00321">
    <property type="entry name" value="GPROTEING"/>
</dbReference>
<dbReference type="EnsemblMetazoa" id="G5002.3">
    <property type="protein sequence ID" value="G5002.3:cds"/>
    <property type="gene ID" value="G5002"/>
</dbReference>
<comment type="similarity">
    <text evidence="2 9">Belongs to the G protein gamma family.</text>
</comment>
<evidence type="ECO:0000256" key="2">
    <source>
        <dbReference type="ARBA" id="ARBA00007431"/>
    </source>
</evidence>
<evidence type="ECO:0000256" key="3">
    <source>
        <dbReference type="ARBA" id="ARBA00022475"/>
    </source>
</evidence>
<organism evidence="11 12">
    <name type="scientific">Magallana gigas</name>
    <name type="common">Pacific oyster</name>
    <name type="synonym">Crassostrea gigas</name>
    <dbReference type="NCBI Taxonomy" id="29159"/>
    <lineage>
        <taxon>Eukaryota</taxon>
        <taxon>Metazoa</taxon>
        <taxon>Spiralia</taxon>
        <taxon>Lophotrochozoa</taxon>
        <taxon>Mollusca</taxon>
        <taxon>Bivalvia</taxon>
        <taxon>Autobranchia</taxon>
        <taxon>Pteriomorphia</taxon>
        <taxon>Ostreida</taxon>
        <taxon>Ostreoidea</taxon>
        <taxon>Ostreidae</taxon>
        <taxon>Magallana</taxon>
    </lineage>
</organism>
<dbReference type="GO" id="GO:0007186">
    <property type="term" value="P:G protein-coupled receptor signaling pathway"/>
    <property type="evidence" value="ECO:0007669"/>
    <property type="project" value="InterPro"/>
</dbReference>
<dbReference type="GO" id="GO:0031681">
    <property type="term" value="F:G-protein beta-subunit binding"/>
    <property type="evidence" value="ECO:0007669"/>
    <property type="project" value="InterPro"/>
</dbReference>
<proteinExistence type="inferred from homology"/>
<dbReference type="EnsemblMetazoa" id="G5002.2">
    <property type="protein sequence ID" value="G5002.2:cds"/>
    <property type="gene ID" value="G5002"/>
</dbReference>
<accession>A0A8W8NAD7</accession>
<dbReference type="CDD" id="cd00068">
    <property type="entry name" value="GGL"/>
    <property type="match status" value="1"/>
</dbReference>
<dbReference type="EnsemblMetazoa" id="G5002.5">
    <property type="protein sequence ID" value="G5002.5:cds"/>
    <property type="gene ID" value="G5002"/>
</dbReference>
<keyword evidence="5 9" id="KW-0472">Membrane</keyword>
<dbReference type="Pfam" id="PF00631">
    <property type="entry name" value="G-gamma"/>
    <property type="match status" value="1"/>
</dbReference>
<dbReference type="PROSITE" id="PS50058">
    <property type="entry name" value="G_PROTEIN_GAMMA"/>
    <property type="match status" value="1"/>
</dbReference>
<feature type="domain" description="G protein gamma" evidence="10">
    <location>
        <begin position="1"/>
        <end position="67"/>
    </location>
</feature>
<keyword evidence="8" id="KW-0636">Prenylation</keyword>
<keyword evidence="6 9" id="KW-0807">Transducer</keyword>
<evidence type="ECO:0000256" key="4">
    <source>
        <dbReference type="ARBA" id="ARBA00022481"/>
    </source>
</evidence>
<dbReference type="EnsemblMetazoa" id="G5002.1">
    <property type="protein sequence ID" value="G5002.1:cds"/>
    <property type="gene ID" value="G5002"/>
</dbReference>
<evidence type="ECO:0000313" key="11">
    <source>
        <dbReference type="EnsemblMetazoa" id="G5002.3:cds"/>
    </source>
</evidence>
<comment type="subcellular location">
    <subcellularLocation>
        <location evidence="1 9">Cell membrane</location>
        <topology evidence="1 9">Lipid-anchor</topology>
        <orientation evidence="1 9">Cytoplasmic side</orientation>
    </subcellularLocation>
</comment>
<evidence type="ECO:0000313" key="12">
    <source>
        <dbReference type="Proteomes" id="UP000005408"/>
    </source>
</evidence>
<dbReference type="FunFam" id="4.10.260.10:FF:000001">
    <property type="entry name" value="Guanine nucleotide-binding protein subunit gamma"/>
    <property type="match status" value="1"/>
</dbReference>
<evidence type="ECO:0000256" key="6">
    <source>
        <dbReference type="ARBA" id="ARBA00023224"/>
    </source>
</evidence>
<evidence type="ECO:0000256" key="9">
    <source>
        <dbReference type="RuleBase" id="RU004973"/>
    </source>
</evidence>
<dbReference type="InterPro" id="IPR015898">
    <property type="entry name" value="G-protein_gamma-like_dom"/>
</dbReference>
<dbReference type="Proteomes" id="UP000005408">
    <property type="component" value="Unassembled WGS sequence"/>
</dbReference>
<dbReference type="Gene3D" id="4.10.260.10">
    <property type="entry name" value="Transducin (heterotrimeric G protein), gamma chain"/>
    <property type="match status" value="1"/>
</dbReference>
<comment type="function">
    <text evidence="9">Guanine nucleotide-binding proteins (G proteins) are involved as a modulator or transducer in various transmembrane signaling systems. The beta and gamma chains are required for the GTPase activity, for replacement of GDP by GTP, and for G protein-effector interaction.</text>
</comment>
<dbReference type="EnsemblMetazoa" id="G5002.9">
    <property type="protein sequence ID" value="G5002.9:cds"/>
    <property type="gene ID" value="G5002"/>
</dbReference>
<keyword evidence="4" id="KW-0488">Methylation</keyword>
<evidence type="ECO:0000259" key="10">
    <source>
        <dbReference type="PROSITE" id="PS50058"/>
    </source>
</evidence>